<name>A0ABR7X7U0_9SPHI</name>
<organism evidence="1 2">
    <name type="scientific">Mucilaginibacter rigui</name>
    <dbReference type="NCBI Taxonomy" id="534635"/>
    <lineage>
        <taxon>Bacteria</taxon>
        <taxon>Pseudomonadati</taxon>
        <taxon>Bacteroidota</taxon>
        <taxon>Sphingobacteriia</taxon>
        <taxon>Sphingobacteriales</taxon>
        <taxon>Sphingobacteriaceae</taxon>
        <taxon>Mucilaginibacter</taxon>
    </lineage>
</organism>
<dbReference type="Proteomes" id="UP000618754">
    <property type="component" value="Unassembled WGS sequence"/>
</dbReference>
<reference evidence="1 2" key="1">
    <citation type="submission" date="2020-09" db="EMBL/GenBank/DDBJ databases">
        <title>Novel species of Mucilaginibacter isolated from a glacier on the Tibetan Plateau.</title>
        <authorList>
            <person name="Liu Q."/>
            <person name="Xin Y.-H."/>
        </authorList>
    </citation>
    <scope>NUCLEOTIDE SEQUENCE [LARGE SCALE GENOMIC DNA]</scope>
    <source>
        <strain evidence="1 2">CGMCC 1.13878</strain>
    </source>
</reference>
<comment type="caution">
    <text evidence="1">The sequence shown here is derived from an EMBL/GenBank/DDBJ whole genome shotgun (WGS) entry which is preliminary data.</text>
</comment>
<evidence type="ECO:0000313" key="2">
    <source>
        <dbReference type="Proteomes" id="UP000618754"/>
    </source>
</evidence>
<evidence type="ECO:0000313" key="1">
    <source>
        <dbReference type="EMBL" id="MBD1386646.1"/>
    </source>
</evidence>
<proteinExistence type="predicted"/>
<protein>
    <recommendedName>
        <fullName evidence="3">DUF5655 domain-containing protein</fullName>
    </recommendedName>
</protein>
<accession>A0ABR7X7U0</accession>
<gene>
    <name evidence="1" type="ORF">IDJ75_15275</name>
</gene>
<keyword evidence="2" id="KW-1185">Reference proteome</keyword>
<dbReference type="EMBL" id="JACWMW010000003">
    <property type="protein sequence ID" value="MBD1386646.1"/>
    <property type="molecule type" value="Genomic_DNA"/>
</dbReference>
<evidence type="ECO:0008006" key="3">
    <source>
        <dbReference type="Google" id="ProtNLM"/>
    </source>
</evidence>
<sequence>MAPSEEYHLSHFLTGKSEHTLALFNHFINSFSTMDNVEIVPLKSMIAIDNGHKRVAYITQLGKNFIHVVFPFKREYPDNLCFQKIAQVPGQQQFNHHFRMLNTNDVNDEVMGFMKLAYFEEALS</sequence>